<keyword evidence="4 9" id="KW-0808">Transferase</keyword>
<feature type="compositionally biased region" description="Low complexity" evidence="10">
    <location>
        <begin position="124"/>
        <end position="142"/>
    </location>
</feature>
<dbReference type="Pfam" id="PF03198">
    <property type="entry name" value="Glyco_hydro_72"/>
    <property type="match status" value="2"/>
</dbReference>
<dbReference type="InterPro" id="IPR004886">
    <property type="entry name" value="Glucanosyltransferase"/>
</dbReference>
<evidence type="ECO:0000256" key="5">
    <source>
        <dbReference type="ARBA" id="ARBA00022729"/>
    </source>
</evidence>
<dbReference type="InterPro" id="IPR017853">
    <property type="entry name" value="GH"/>
</dbReference>
<keyword evidence="5" id="KW-0732">Signal</keyword>
<comment type="similarity">
    <text evidence="2 9">Belongs to the glycosyl hydrolase 72 family.</text>
</comment>
<dbReference type="GO" id="GO:0071970">
    <property type="term" value="P:fungal-type cell wall (1-&gt;3)-beta-D-glucan biosynthetic process"/>
    <property type="evidence" value="ECO:0007669"/>
    <property type="project" value="TreeGrafter"/>
</dbReference>
<dbReference type="eggNOG" id="ENOG502SJ5Z">
    <property type="taxonomic scope" value="Eukaryota"/>
</dbReference>
<proteinExistence type="inferred from homology"/>
<keyword evidence="12" id="KW-1185">Reference proteome</keyword>
<dbReference type="GO" id="GO:0042124">
    <property type="term" value="F:1,3-beta-glucanosyltransferase activity"/>
    <property type="evidence" value="ECO:0007669"/>
    <property type="project" value="TreeGrafter"/>
</dbReference>
<dbReference type="HOGENOM" id="CLU_1107099_0_0_1"/>
<dbReference type="AlphaFoldDB" id="M2YJ84"/>
<dbReference type="EC" id="2.4.1.-" evidence="9"/>
<keyword evidence="11" id="KW-0378">Hydrolase</keyword>
<dbReference type="OrthoDB" id="421038at2759"/>
<reference evidence="11 12" key="2">
    <citation type="journal article" date="2012" name="PLoS Pathog.">
        <title>Diverse lifestyles and strategies of plant pathogenesis encoded in the genomes of eighteen Dothideomycetes fungi.</title>
        <authorList>
            <person name="Ohm R.A."/>
            <person name="Feau N."/>
            <person name="Henrissat B."/>
            <person name="Schoch C.L."/>
            <person name="Horwitz B.A."/>
            <person name="Barry K.W."/>
            <person name="Condon B.J."/>
            <person name="Copeland A.C."/>
            <person name="Dhillon B."/>
            <person name="Glaser F."/>
            <person name="Hesse C.N."/>
            <person name="Kosti I."/>
            <person name="LaButti K."/>
            <person name="Lindquist E.A."/>
            <person name="Lucas S."/>
            <person name="Salamov A.A."/>
            <person name="Bradshaw R.E."/>
            <person name="Ciuffetti L."/>
            <person name="Hamelin R.C."/>
            <person name="Kema G.H.J."/>
            <person name="Lawrence C."/>
            <person name="Scott J.A."/>
            <person name="Spatafora J.W."/>
            <person name="Turgeon B.G."/>
            <person name="de Wit P.J.G.M."/>
            <person name="Zhong S."/>
            <person name="Goodwin S.B."/>
            <person name="Grigoriev I.V."/>
        </authorList>
    </citation>
    <scope>NUCLEOTIDE SEQUENCE [LARGE SCALE GENOMIC DNA]</scope>
    <source>
        <strain evidence="12">NZE10 / CBS 128990</strain>
    </source>
</reference>
<feature type="region of interest" description="Disordered" evidence="10">
    <location>
        <begin position="122"/>
        <end position="155"/>
    </location>
</feature>
<accession>M2YJ84</accession>
<evidence type="ECO:0000256" key="10">
    <source>
        <dbReference type="SAM" id="MobiDB-lite"/>
    </source>
</evidence>
<keyword evidence="8 9" id="KW-0449">Lipoprotein</keyword>
<evidence type="ECO:0000256" key="8">
    <source>
        <dbReference type="ARBA" id="ARBA00023288"/>
    </source>
</evidence>
<sequence length="251" mass="27508">MPTIDNSQNHDEAMAVLCEAGIYLALDANTPTYSLNRQDIDFLHAPYNDIYLQSVYATIDAFKGYSNLLFFLSGNEVIDIRNNTNAAPYIKAVTHHMKNYIRAQASRGILPSTSLAARTILPAPTCSPSSTTPGATHPATKSPARRPRSRPTPTTACHWNEIEAVYSPEMMIAYSGGLVYEYTLEATGYELVEVDNGQSIPNDDLDRLKATYEATPNPEGDGGARENRTTPECPAVTGEWYVATTLLPEMP</sequence>
<keyword evidence="3 9" id="KW-0336">GPI-anchor</keyword>
<dbReference type="STRING" id="675120.M2YJ84"/>
<comment type="subcellular location">
    <subcellularLocation>
        <location evidence="1 9">Cell membrane</location>
        <topology evidence="1 9">Lipid-anchor</topology>
        <topology evidence="1 9">GPI-anchor</topology>
    </subcellularLocation>
</comment>
<evidence type="ECO:0000256" key="1">
    <source>
        <dbReference type="ARBA" id="ARBA00004609"/>
    </source>
</evidence>
<reference evidence="12" key="1">
    <citation type="journal article" date="2012" name="PLoS Genet.">
        <title>The genomes of the fungal plant pathogens Cladosporium fulvum and Dothistroma septosporum reveal adaptation to different hosts and lifestyles but also signatures of common ancestry.</title>
        <authorList>
            <person name="de Wit P.J.G.M."/>
            <person name="van der Burgt A."/>
            <person name="Oekmen B."/>
            <person name="Stergiopoulos I."/>
            <person name="Abd-Elsalam K.A."/>
            <person name="Aerts A.L."/>
            <person name="Bahkali A.H."/>
            <person name="Beenen H.G."/>
            <person name="Chettri P."/>
            <person name="Cox M.P."/>
            <person name="Datema E."/>
            <person name="de Vries R.P."/>
            <person name="Dhillon B."/>
            <person name="Ganley A.R."/>
            <person name="Griffiths S.A."/>
            <person name="Guo Y."/>
            <person name="Hamelin R.C."/>
            <person name="Henrissat B."/>
            <person name="Kabir M.S."/>
            <person name="Jashni M.K."/>
            <person name="Kema G."/>
            <person name="Klaubauf S."/>
            <person name="Lapidus A."/>
            <person name="Levasseur A."/>
            <person name="Lindquist E."/>
            <person name="Mehrabi R."/>
            <person name="Ohm R.A."/>
            <person name="Owen T.J."/>
            <person name="Salamov A."/>
            <person name="Schwelm A."/>
            <person name="Schijlen E."/>
            <person name="Sun H."/>
            <person name="van den Burg H.A."/>
            <person name="van Ham R.C.H.J."/>
            <person name="Zhang S."/>
            <person name="Goodwin S.B."/>
            <person name="Grigoriev I.V."/>
            <person name="Collemare J."/>
            <person name="Bradshaw R.E."/>
        </authorList>
    </citation>
    <scope>NUCLEOTIDE SEQUENCE [LARGE SCALE GENOMIC DNA]</scope>
    <source>
        <strain evidence="12">NZE10 / CBS 128990</strain>
    </source>
</reference>
<dbReference type="EMBL" id="KB446546">
    <property type="protein sequence ID" value="EME39000.1"/>
    <property type="molecule type" value="Genomic_DNA"/>
</dbReference>
<keyword evidence="6 9" id="KW-0472">Membrane</keyword>
<evidence type="ECO:0000256" key="6">
    <source>
        <dbReference type="ARBA" id="ARBA00023136"/>
    </source>
</evidence>
<dbReference type="GO" id="GO:0005886">
    <property type="term" value="C:plasma membrane"/>
    <property type="evidence" value="ECO:0007669"/>
    <property type="project" value="UniProtKB-SubCell"/>
</dbReference>
<evidence type="ECO:0000313" key="11">
    <source>
        <dbReference type="EMBL" id="EME39000.1"/>
    </source>
</evidence>
<dbReference type="PANTHER" id="PTHR31468:SF5">
    <property type="entry name" value="1,3-BETA-GLUCANOSYLTRANSFERASE GAS5"/>
    <property type="match status" value="1"/>
</dbReference>
<gene>
    <name evidence="11" type="ORF">DOTSEDRAFT_29186</name>
</gene>
<evidence type="ECO:0000256" key="9">
    <source>
        <dbReference type="RuleBase" id="RU361209"/>
    </source>
</evidence>
<organism evidence="11 12">
    <name type="scientific">Dothistroma septosporum (strain NZE10 / CBS 128990)</name>
    <name type="common">Red band needle blight fungus</name>
    <name type="synonym">Mycosphaerella pini</name>
    <dbReference type="NCBI Taxonomy" id="675120"/>
    <lineage>
        <taxon>Eukaryota</taxon>
        <taxon>Fungi</taxon>
        <taxon>Dikarya</taxon>
        <taxon>Ascomycota</taxon>
        <taxon>Pezizomycotina</taxon>
        <taxon>Dothideomycetes</taxon>
        <taxon>Dothideomycetidae</taxon>
        <taxon>Mycosphaerellales</taxon>
        <taxon>Mycosphaerellaceae</taxon>
        <taxon>Dothistroma</taxon>
    </lineage>
</organism>
<dbReference type="GO" id="GO:0098552">
    <property type="term" value="C:side of membrane"/>
    <property type="evidence" value="ECO:0007669"/>
    <property type="project" value="UniProtKB-KW"/>
</dbReference>
<dbReference type="SUPFAM" id="SSF51445">
    <property type="entry name" value="(Trans)glycosidases"/>
    <property type="match status" value="1"/>
</dbReference>
<keyword evidence="7" id="KW-0325">Glycoprotein</keyword>
<comment type="function">
    <text evidence="9">Splits internally a 1,3-beta-glucan molecule and transfers the newly generated reducing end (the donor) to the non-reducing end of another 1,3-beta-glucan molecule (the acceptor) forming a 1,3-beta linkage, resulting in the elongation of 1,3-beta-glucan chains in the cell wall.</text>
</comment>
<dbReference type="GO" id="GO:0031505">
    <property type="term" value="P:fungal-type cell wall organization"/>
    <property type="evidence" value="ECO:0007669"/>
    <property type="project" value="TreeGrafter"/>
</dbReference>
<dbReference type="PANTHER" id="PTHR31468">
    <property type="entry name" value="1,3-BETA-GLUCANOSYLTRANSFERASE GAS1"/>
    <property type="match status" value="1"/>
</dbReference>
<dbReference type="Proteomes" id="UP000016933">
    <property type="component" value="Unassembled WGS sequence"/>
</dbReference>
<feature type="region of interest" description="Disordered" evidence="10">
    <location>
        <begin position="212"/>
        <end position="232"/>
    </location>
</feature>
<dbReference type="GO" id="GO:0016787">
    <property type="term" value="F:hydrolase activity"/>
    <property type="evidence" value="ECO:0007669"/>
    <property type="project" value="UniProtKB-KW"/>
</dbReference>
<evidence type="ECO:0000256" key="7">
    <source>
        <dbReference type="ARBA" id="ARBA00023180"/>
    </source>
</evidence>
<name>M2YJ84_DOTSN</name>
<evidence type="ECO:0000256" key="2">
    <source>
        <dbReference type="ARBA" id="ARBA00007528"/>
    </source>
</evidence>
<evidence type="ECO:0000256" key="3">
    <source>
        <dbReference type="ARBA" id="ARBA00022622"/>
    </source>
</evidence>
<dbReference type="Gene3D" id="3.20.20.80">
    <property type="entry name" value="Glycosidases"/>
    <property type="match status" value="2"/>
</dbReference>
<protein>
    <recommendedName>
        <fullName evidence="9">1,3-beta-glucanosyltransferase</fullName>
        <ecNumber evidence="9">2.4.1.-</ecNumber>
    </recommendedName>
</protein>
<evidence type="ECO:0000313" key="12">
    <source>
        <dbReference type="Proteomes" id="UP000016933"/>
    </source>
</evidence>
<evidence type="ECO:0000256" key="4">
    <source>
        <dbReference type="ARBA" id="ARBA00022679"/>
    </source>
</evidence>